<dbReference type="PANTHER" id="PTHR14326:SF39">
    <property type="entry name" value="TPX2 (TARGETING PROTEIN FOR XKLP2) PROTEIN FAMILY"/>
    <property type="match status" value="1"/>
</dbReference>
<sequence length="241" mass="27725">MAEHAGDVATESITPCDRYKSPTIPQNLLYTLQFSYTPTHLLIMESLNTKSAQKLVKSTSHAAVASIARGVVRSIPPQQSIKNQSLVGLQIFVSQLLYVRVSRSDDQLKERQIEKYKVSQKPLTKENTKPLDIKLHTQQRAVKRAMFNYSVATKLYLIEHQKKQIEKVQKIIEEEEVRMLRKEMIPRAQLMPIFDRPFFPQRSSRPLTVPREPSFRIMSGKCSSCICCSDLYSFHTMNPIE</sequence>
<name>A0ABC8SVG4_9AQUA</name>
<keyword evidence="4" id="KW-0493">Microtubule</keyword>
<evidence type="ECO:0000256" key="2">
    <source>
        <dbReference type="ARBA" id="ARBA00005885"/>
    </source>
</evidence>
<keyword evidence="5" id="KW-0206">Cytoskeleton</keyword>
<feature type="domain" description="TPX2 C-terminal" evidence="6">
    <location>
        <begin position="133"/>
        <end position="208"/>
    </location>
</feature>
<reference evidence="7 8" key="1">
    <citation type="submission" date="2024-02" db="EMBL/GenBank/DDBJ databases">
        <authorList>
            <person name="Vignale AGUSTIN F."/>
            <person name="Sosa J E."/>
            <person name="Modenutti C."/>
        </authorList>
    </citation>
    <scope>NUCLEOTIDE SEQUENCE [LARGE SCALE GENOMIC DNA]</scope>
</reference>
<evidence type="ECO:0000256" key="5">
    <source>
        <dbReference type="ARBA" id="ARBA00023212"/>
    </source>
</evidence>
<evidence type="ECO:0000313" key="7">
    <source>
        <dbReference type="EMBL" id="CAK9161182.1"/>
    </source>
</evidence>
<dbReference type="GO" id="GO:0005874">
    <property type="term" value="C:microtubule"/>
    <property type="evidence" value="ECO:0007669"/>
    <property type="project" value="UniProtKB-KW"/>
</dbReference>
<protein>
    <recommendedName>
        <fullName evidence="6">TPX2 C-terminal domain-containing protein</fullName>
    </recommendedName>
</protein>
<dbReference type="Pfam" id="PF06886">
    <property type="entry name" value="TPX2"/>
    <property type="match status" value="1"/>
</dbReference>
<accession>A0ABC8SVG4</accession>
<proteinExistence type="inferred from homology"/>
<dbReference type="AlphaFoldDB" id="A0ABC8SVG4"/>
<comment type="subcellular location">
    <subcellularLocation>
        <location evidence="1">Cytoplasm</location>
        <location evidence="1">Cytoskeleton</location>
    </subcellularLocation>
</comment>
<organism evidence="7 8">
    <name type="scientific">Ilex paraguariensis</name>
    <name type="common">yerba mate</name>
    <dbReference type="NCBI Taxonomy" id="185542"/>
    <lineage>
        <taxon>Eukaryota</taxon>
        <taxon>Viridiplantae</taxon>
        <taxon>Streptophyta</taxon>
        <taxon>Embryophyta</taxon>
        <taxon>Tracheophyta</taxon>
        <taxon>Spermatophyta</taxon>
        <taxon>Magnoliopsida</taxon>
        <taxon>eudicotyledons</taxon>
        <taxon>Gunneridae</taxon>
        <taxon>Pentapetalae</taxon>
        <taxon>asterids</taxon>
        <taxon>campanulids</taxon>
        <taxon>Aquifoliales</taxon>
        <taxon>Aquifoliaceae</taxon>
        <taxon>Ilex</taxon>
    </lineage>
</organism>
<comment type="caution">
    <text evidence="7">The sequence shown here is derived from an EMBL/GenBank/DDBJ whole genome shotgun (WGS) entry which is preliminary data.</text>
</comment>
<keyword evidence="8" id="KW-1185">Reference proteome</keyword>
<comment type="similarity">
    <text evidence="2">Belongs to the TPX2 family.</text>
</comment>
<evidence type="ECO:0000256" key="3">
    <source>
        <dbReference type="ARBA" id="ARBA00022490"/>
    </source>
</evidence>
<evidence type="ECO:0000313" key="8">
    <source>
        <dbReference type="Proteomes" id="UP001642360"/>
    </source>
</evidence>
<keyword evidence="3" id="KW-0963">Cytoplasm</keyword>
<dbReference type="EMBL" id="CAUOFW020003636">
    <property type="protein sequence ID" value="CAK9161182.1"/>
    <property type="molecule type" value="Genomic_DNA"/>
</dbReference>
<dbReference type="InterPro" id="IPR009675">
    <property type="entry name" value="TPX2_fam"/>
</dbReference>
<evidence type="ECO:0000256" key="4">
    <source>
        <dbReference type="ARBA" id="ARBA00022701"/>
    </source>
</evidence>
<evidence type="ECO:0000259" key="6">
    <source>
        <dbReference type="Pfam" id="PF06886"/>
    </source>
</evidence>
<dbReference type="PANTHER" id="PTHR14326">
    <property type="entry name" value="TARGETING PROTEIN FOR XKLP2"/>
    <property type="match status" value="1"/>
</dbReference>
<dbReference type="InterPro" id="IPR027329">
    <property type="entry name" value="TPX2_C"/>
</dbReference>
<gene>
    <name evidence="7" type="ORF">ILEXP_LOCUS29971</name>
</gene>
<dbReference type="Proteomes" id="UP001642360">
    <property type="component" value="Unassembled WGS sequence"/>
</dbReference>
<evidence type="ECO:0000256" key="1">
    <source>
        <dbReference type="ARBA" id="ARBA00004245"/>
    </source>
</evidence>